<comment type="caution">
    <text evidence="1">The sequence shown here is derived from an EMBL/GenBank/DDBJ whole genome shotgun (WGS) entry which is preliminary data.</text>
</comment>
<proteinExistence type="predicted"/>
<reference evidence="1 2" key="1">
    <citation type="journal article" date="2022" name="Nat. Ecol. Evol.">
        <title>A masculinizing supergene underlies an exaggerated male reproductive morph in a spider.</title>
        <authorList>
            <person name="Hendrickx F."/>
            <person name="De Corte Z."/>
            <person name="Sonet G."/>
            <person name="Van Belleghem S.M."/>
            <person name="Kostlbacher S."/>
            <person name="Vangestel C."/>
        </authorList>
    </citation>
    <scope>NUCLEOTIDE SEQUENCE [LARGE SCALE GENOMIC DNA]</scope>
    <source>
        <strain evidence="1">W744_W776</strain>
    </source>
</reference>
<evidence type="ECO:0000313" key="2">
    <source>
        <dbReference type="Proteomes" id="UP000827092"/>
    </source>
</evidence>
<organism evidence="1 2">
    <name type="scientific">Oedothorax gibbosus</name>
    <dbReference type="NCBI Taxonomy" id="931172"/>
    <lineage>
        <taxon>Eukaryota</taxon>
        <taxon>Metazoa</taxon>
        <taxon>Ecdysozoa</taxon>
        <taxon>Arthropoda</taxon>
        <taxon>Chelicerata</taxon>
        <taxon>Arachnida</taxon>
        <taxon>Araneae</taxon>
        <taxon>Araneomorphae</taxon>
        <taxon>Entelegynae</taxon>
        <taxon>Araneoidea</taxon>
        <taxon>Linyphiidae</taxon>
        <taxon>Erigoninae</taxon>
        <taxon>Oedothorax</taxon>
    </lineage>
</organism>
<name>A0AAV6V439_9ARAC</name>
<accession>A0AAV6V439</accession>
<sequence>MHTYHTVGSVFKYHRKDNAHGGRCLMTLCCKESIRDDFRLRLTSPRGIGNIFGITFEMHAIVVYFRKKIDESSVVTGHCWIGFNIGQGQWSEVFRKTCLDGLVGLK</sequence>
<gene>
    <name evidence="1" type="ORF">JTE90_017887</name>
</gene>
<dbReference type="Proteomes" id="UP000827092">
    <property type="component" value="Unassembled WGS sequence"/>
</dbReference>
<dbReference type="AlphaFoldDB" id="A0AAV6V439"/>
<keyword evidence="2" id="KW-1185">Reference proteome</keyword>
<evidence type="ECO:0000313" key="1">
    <source>
        <dbReference type="EMBL" id="KAG8190623.1"/>
    </source>
</evidence>
<protein>
    <submittedName>
        <fullName evidence="1">Uncharacterized protein</fullName>
    </submittedName>
</protein>
<dbReference type="EMBL" id="JAFNEN010000179">
    <property type="protein sequence ID" value="KAG8190623.1"/>
    <property type="molecule type" value="Genomic_DNA"/>
</dbReference>